<dbReference type="eggNOG" id="COG0719">
    <property type="taxonomic scope" value="Bacteria"/>
</dbReference>
<dbReference type="Pfam" id="PF01458">
    <property type="entry name" value="SUFBD_core"/>
    <property type="match status" value="1"/>
</dbReference>
<dbReference type="InterPro" id="IPR011542">
    <property type="entry name" value="SUF_FeS_clus_asmbl_SufD"/>
</dbReference>
<protein>
    <submittedName>
        <fullName evidence="2">FeS assembly protein SufD</fullName>
    </submittedName>
</protein>
<dbReference type="InterPro" id="IPR000825">
    <property type="entry name" value="SUF_FeS_clus_asmbl_SufBD_core"/>
</dbReference>
<proteinExistence type="predicted"/>
<dbReference type="EMBL" id="ABIA03000002">
    <property type="protein sequence ID" value="EDQ33396.1"/>
    <property type="molecule type" value="Genomic_DNA"/>
</dbReference>
<dbReference type="PANTHER" id="PTHR43575">
    <property type="entry name" value="PROTEIN ABCI7, CHLOROPLASTIC"/>
    <property type="match status" value="1"/>
</dbReference>
<evidence type="ECO:0000313" key="3">
    <source>
        <dbReference type="Proteomes" id="UP000004291"/>
    </source>
</evidence>
<organism evidence="2 3">
    <name type="scientific">Hoeflea phototrophica (strain DSM 17068 / NCIMB 14078 / DFL-43)</name>
    <dbReference type="NCBI Taxonomy" id="411684"/>
    <lineage>
        <taxon>Bacteria</taxon>
        <taxon>Pseudomonadati</taxon>
        <taxon>Pseudomonadota</taxon>
        <taxon>Alphaproteobacteria</taxon>
        <taxon>Hyphomicrobiales</taxon>
        <taxon>Rhizobiaceae</taxon>
        <taxon>Hoeflea</taxon>
    </lineage>
</organism>
<gene>
    <name evidence="2" type="ORF">HPDFL43_09177</name>
</gene>
<dbReference type="OrthoDB" id="9768262at2"/>
<evidence type="ECO:0000313" key="2">
    <source>
        <dbReference type="EMBL" id="EDQ33396.1"/>
    </source>
</evidence>
<dbReference type="Proteomes" id="UP000004291">
    <property type="component" value="Chromosome"/>
</dbReference>
<dbReference type="RefSeq" id="WP_007197611.1">
    <property type="nucleotide sequence ID" value="NZ_CM002917.1"/>
</dbReference>
<evidence type="ECO:0000259" key="1">
    <source>
        <dbReference type="Pfam" id="PF01458"/>
    </source>
</evidence>
<dbReference type="STRING" id="411684.HPDFL43_09177"/>
<dbReference type="PANTHER" id="PTHR43575:SF1">
    <property type="entry name" value="PROTEIN ABCI7, CHLOROPLASTIC"/>
    <property type="match status" value="1"/>
</dbReference>
<reference evidence="2 3" key="2">
    <citation type="submission" date="2012-06" db="EMBL/GenBank/DDBJ databases">
        <authorList>
            <person name="Fiebig A."/>
        </authorList>
    </citation>
    <scope>NUCLEOTIDE SEQUENCE [LARGE SCALE GENOMIC DNA]</scope>
    <source>
        <strain evidence="2 3">DFL-43</strain>
    </source>
</reference>
<dbReference type="AlphaFoldDB" id="A9D5Z9"/>
<dbReference type="SUPFAM" id="SSF101960">
    <property type="entry name" value="Stabilizer of iron transporter SufD"/>
    <property type="match status" value="1"/>
</dbReference>
<name>A9D5Z9_HOEPD</name>
<dbReference type="HOGENOM" id="CLU_026231_5_2_5"/>
<dbReference type="InterPro" id="IPR037284">
    <property type="entry name" value="SUF_FeS_clus_asmbl_SufBD_sf"/>
</dbReference>
<comment type="caution">
    <text evidence="2">The sequence shown here is derived from an EMBL/GenBank/DDBJ whole genome shotgun (WGS) entry which is preliminary data.</text>
</comment>
<sequence>MNMQTKPPHTAAEQAILDNYAAVLGQLPGDAKVTSARDELISAISDSGLPTRRVESWHYTDLRNLLRDVSGNTGSGTASAVDPLVNGSLMLPMVQGHSADLSALEGMTLAPFMELLASGEAAGMMAERGSDDLIGQLNGAFVSDGYTIAVAADASIDKLVELQSVQSGGQAHNRFVASFGTGSKATLVERHLGDDEHSGFSSSVSTLDVADGADVTWVIVQQRGASDQHLGQLSARLGTGAKLRLFVINAGGKLTRQEVHVDVAGEDAHFDLRTVNLLAGDSHTDVTLTLGHNVANTTSSEIVRNVVLDRARGVFQGQICVAQEAQKTDAQMACNTLLLSDDGEFSAKPELEIFADDVICAHGATVIDLDEDHLFYLMARGITEKAARGLLVNGFVDELVEELDNEELVEVLETVIEQWLAEHA</sequence>
<dbReference type="GO" id="GO:0016226">
    <property type="term" value="P:iron-sulfur cluster assembly"/>
    <property type="evidence" value="ECO:0007669"/>
    <property type="project" value="InterPro"/>
</dbReference>
<dbReference type="NCBIfam" id="TIGR01981">
    <property type="entry name" value="sufD"/>
    <property type="match status" value="1"/>
</dbReference>
<feature type="domain" description="SUF system FeS cluster assembly SufBD core" evidence="1">
    <location>
        <begin position="168"/>
        <end position="395"/>
    </location>
</feature>
<accession>A9D5Z9</accession>
<reference evidence="2 3" key="1">
    <citation type="submission" date="2007-10" db="EMBL/GenBank/DDBJ databases">
        <authorList>
            <person name="Wagner-Dobler I."/>
            <person name="Ferriera S."/>
            <person name="Johnson J."/>
            <person name="Kravitz S."/>
            <person name="Beeson K."/>
            <person name="Sutton G."/>
            <person name="Rogers Y.-H."/>
            <person name="Friedman R."/>
            <person name="Frazier M."/>
            <person name="Venter J.C."/>
        </authorList>
    </citation>
    <scope>NUCLEOTIDE SEQUENCE [LARGE SCALE GENOMIC DNA]</scope>
    <source>
        <strain evidence="2 3">DFL-43</strain>
    </source>
</reference>
<dbReference type="InterPro" id="IPR055346">
    <property type="entry name" value="Fe-S_cluster_assembly_SufBD"/>
</dbReference>
<keyword evidence="3" id="KW-1185">Reference proteome</keyword>